<name>A0A1I8J5C9_9PLAT</name>
<feature type="signal peptide" evidence="1">
    <location>
        <begin position="1"/>
        <end position="22"/>
    </location>
</feature>
<dbReference type="Proteomes" id="UP000095280">
    <property type="component" value="Unplaced"/>
</dbReference>
<evidence type="ECO:0000313" key="2">
    <source>
        <dbReference type="Proteomes" id="UP000095280"/>
    </source>
</evidence>
<keyword evidence="2" id="KW-1185">Reference proteome</keyword>
<protein>
    <submittedName>
        <fullName evidence="3">CUB domain-containing protein</fullName>
    </submittedName>
</protein>
<sequence length="175" mass="19635">MHSYRQKLLLATLTLLLPLAESANHYCVNGQTLSIELDDFYHRDETIIPQVLDEPRHKLMKPKDCRWEVLLTSSNPDLQFVLEGLHSNGRSTEIRNKLDGKNASASVVMDSRTRIVAGMFQVQPLNKRRDMLSFNGSCYALSTVKQNFTEAMSSIGGDVQLASFSSLAEITEFVA</sequence>
<reference evidence="3" key="1">
    <citation type="submission" date="2016-11" db="UniProtKB">
        <authorList>
            <consortium name="WormBaseParasite"/>
        </authorList>
    </citation>
    <scope>IDENTIFICATION</scope>
</reference>
<organism evidence="2 3">
    <name type="scientific">Macrostomum lignano</name>
    <dbReference type="NCBI Taxonomy" id="282301"/>
    <lineage>
        <taxon>Eukaryota</taxon>
        <taxon>Metazoa</taxon>
        <taxon>Spiralia</taxon>
        <taxon>Lophotrochozoa</taxon>
        <taxon>Platyhelminthes</taxon>
        <taxon>Rhabditophora</taxon>
        <taxon>Macrostomorpha</taxon>
        <taxon>Macrostomida</taxon>
        <taxon>Macrostomidae</taxon>
        <taxon>Macrostomum</taxon>
    </lineage>
</organism>
<evidence type="ECO:0000256" key="1">
    <source>
        <dbReference type="SAM" id="SignalP"/>
    </source>
</evidence>
<feature type="chain" id="PRO_5009321563" evidence="1">
    <location>
        <begin position="23"/>
        <end position="175"/>
    </location>
</feature>
<proteinExistence type="predicted"/>
<accession>A0A1I8J5C9</accession>
<dbReference type="AlphaFoldDB" id="A0A1I8J5C9"/>
<dbReference type="WBParaSite" id="maker-uti_cns_0045861-snap-gene-1.14-mRNA-1">
    <property type="protein sequence ID" value="maker-uti_cns_0045861-snap-gene-1.14-mRNA-1"/>
    <property type="gene ID" value="maker-uti_cns_0045861-snap-gene-1.14"/>
</dbReference>
<keyword evidence="1" id="KW-0732">Signal</keyword>
<evidence type="ECO:0000313" key="3">
    <source>
        <dbReference type="WBParaSite" id="maker-uti_cns_0045861-snap-gene-1.14-mRNA-1"/>
    </source>
</evidence>